<reference evidence="3" key="2">
    <citation type="submission" date="2014-09" db="EMBL/GenBank/DDBJ databases">
        <title>Criblamydia sequanensis harbors a mega-plasmid encoding arsenite resistance.</title>
        <authorList>
            <person name="Bertelli C."/>
            <person name="Goesmann A."/>
            <person name="Greub G."/>
        </authorList>
    </citation>
    <scope>NUCLEOTIDE SEQUENCE [LARGE SCALE GENOMIC DNA]</scope>
    <source>
        <strain evidence="3">CRIB-18</strain>
    </source>
</reference>
<name>A0A090E005_9BACT</name>
<sequence length="496" mass="57251">MSRHIVEEFTPFSKSLLWKLQIKAYQEFALKAWTEKGVPFYLTSSPLTAKSFAWLSSAYIEDLLIQNERIEIIFFDLGAGTGRFAYLFLKFFQELSAPFKDRISFKYVMTDISEENLLFLENHFRLRPFFDAGIADTALFFHNQKEPIKLRKSHQTLDQLNNAILIANYFFDTIPQELYRVTGGIKEKGFVKLTLPENKKGDFISDWISDLEMESKFEEFLEEDGKASELLDYYSNHLDNVPFLMPLGAFEVLEGFQNISKKPLLFLACDQGAATLDQVRHEKWIRLDKHGTFSIPVSYHALNLYLKNRGGFGLLPKLPDPKFLSMTGLLNGEEKDFPHLIQAFNVTIADFEPKDYWLLIGEMENLEITSLKLLLLLLKLGGFDPAIFFTFFPLIRKALELDKGNRKELLNALEEVSENFYPVSKSERDLWQNLGVIAFEAAFFNHAINYFEEAIRWGGETKELLQNLAAAFFKIGDMEKAKACQQKAKLLRVDEC</sequence>
<evidence type="ECO:0000256" key="1">
    <source>
        <dbReference type="ARBA" id="ARBA00022603"/>
    </source>
</evidence>
<dbReference type="Gene3D" id="1.25.40.10">
    <property type="entry name" value="Tetratricopeptide repeat domain"/>
    <property type="match status" value="1"/>
</dbReference>
<dbReference type="InterPro" id="IPR003788">
    <property type="entry name" value="NDUFAF7"/>
</dbReference>
<protein>
    <submittedName>
        <fullName evidence="3">Uncharacterized protein</fullName>
    </submittedName>
</protein>
<reference evidence="3" key="1">
    <citation type="submission" date="2013-12" db="EMBL/GenBank/DDBJ databases">
        <authorList>
            <person name="Linke B."/>
        </authorList>
    </citation>
    <scope>NUCLEOTIDE SEQUENCE [LARGE SCALE GENOMIC DNA]</scope>
    <source>
        <strain evidence="3">CRIB-18</strain>
    </source>
</reference>
<dbReference type="EMBL" id="CCEJ010000005">
    <property type="protein sequence ID" value="CDR34184.1"/>
    <property type="molecule type" value="Genomic_DNA"/>
</dbReference>
<dbReference type="Gene3D" id="3.40.50.12710">
    <property type="match status" value="1"/>
</dbReference>
<keyword evidence="4" id="KW-1185">Reference proteome</keyword>
<dbReference type="GO" id="GO:0008168">
    <property type="term" value="F:methyltransferase activity"/>
    <property type="evidence" value="ECO:0007669"/>
    <property type="project" value="UniProtKB-KW"/>
</dbReference>
<evidence type="ECO:0000256" key="2">
    <source>
        <dbReference type="ARBA" id="ARBA00022679"/>
    </source>
</evidence>
<accession>A0A090E005</accession>
<comment type="caution">
    <text evidence="3">The sequence shown here is derived from an EMBL/GenBank/DDBJ whole genome shotgun (WGS) entry which is preliminary data.</text>
</comment>
<evidence type="ECO:0000313" key="4">
    <source>
        <dbReference type="Proteomes" id="UP000031552"/>
    </source>
</evidence>
<dbReference type="RefSeq" id="WP_041017709.1">
    <property type="nucleotide sequence ID" value="NZ_CCEJ010000005.1"/>
</dbReference>
<evidence type="ECO:0000313" key="3">
    <source>
        <dbReference type="EMBL" id="CDR34184.1"/>
    </source>
</evidence>
<organism evidence="3 4">
    <name type="scientific">Candidatus Criblamydia sequanensis CRIB-18</name>
    <dbReference type="NCBI Taxonomy" id="1437425"/>
    <lineage>
        <taxon>Bacteria</taxon>
        <taxon>Pseudomonadati</taxon>
        <taxon>Chlamydiota</taxon>
        <taxon>Chlamydiia</taxon>
        <taxon>Parachlamydiales</taxon>
        <taxon>Candidatus Criblamydiaceae</taxon>
        <taxon>Candidatus Criblamydia</taxon>
    </lineage>
</organism>
<proteinExistence type="predicted"/>
<dbReference type="InterPro" id="IPR011990">
    <property type="entry name" value="TPR-like_helical_dom_sf"/>
</dbReference>
<dbReference type="Pfam" id="PF02636">
    <property type="entry name" value="Methyltransf_28"/>
    <property type="match status" value="1"/>
</dbReference>
<dbReference type="SUPFAM" id="SSF48452">
    <property type="entry name" value="TPR-like"/>
    <property type="match status" value="1"/>
</dbReference>
<keyword evidence="1" id="KW-0489">Methyltransferase</keyword>
<dbReference type="InterPro" id="IPR029063">
    <property type="entry name" value="SAM-dependent_MTases_sf"/>
</dbReference>
<dbReference type="GO" id="GO:0032259">
    <property type="term" value="P:methylation"/>
    <property type="evidence" value="ECO:0007669"/>
    <property type="project" value="UniProtKB-KW"/>
</dbReference>
<keyword evidence="2" id="KW-0808">Transferase</keyword>
<dbReference type="InterPro" id="IPR038375">
    <property type="entry name" value="NDUFAF7_sf"/>
</dbReference>
<gene>
    <name evidence="3" type="ORF">CSEC_1364</name>
</gene>
<dbReference type="InterPro" id="IPR019734">
    <property type="entry name" value="TPR_rpt"/>
</dbReference>
<dbReference type="eggNOG" id="COG1565">
    <property type="taxonomic scope" value="Bacteria"/>
</dbReference>
<dbReference type="AlphaFoldDB" id="A0A090E005"/>
<dbReference type="SUPFAM" id="SSF53335">
    <property type="entry name" value="S-adenosyl-L-methionine-dependent methyltransferases"/>
    <property type="match status" value="1"/>
</dbReference>
<dbReference type="Pfam" id="PF13181">
    <property type="entry name" value="TPR_8"/>
    <property type="match status" value="1"/>
</dbReference>
<dbReference type="Proteomes" id="UP000031552">
    <property type="component" value="Unassembled WGS sequence"/>
</dbReference>
<dbReference type="STRING" id="1437425.CSEC_1364"/>
<dbReference type="OrthoDB" id="5166699at2"/>